<dbReference type="OrthoDB" id="437at2759"/>
<protein>
    <recommendedName>
        <fullName evidence="10">ATP synthase subunit g</fullName>
        <shortName evidence="10">ATPase subunit g</shortName>
    </recommendedName>
</protein>
<dbReference type="InterPro" id="IPR006808">
    <property type="entry name" value="ATP_synth_F0_gsu_mt"/>
</dbReference>
<accession>A0A6H5FUX4</accession>
<evidence type="ECO:0000256" key="10">
    <source>
        <dbReference type="PIRNR" id="PIRNR017835"/>
    </source>
</evidence>
<dbReference type="Proteomes" id="UP000479000">
    <property type="component" value="Unassembled WGS sequence"/>
</dbReference>
<dbReference type="AlphaFoldDB" id="A0A6H5FUX4"/>
<evidence type="ECO:0000256" key="7">
    <source>
        <dbReference type="ARBA" id="ARBA00023128"/>
    </source>
</evidence>
<dbReference type="GO" id="GO:0015986">
    <property type="term" value="P:proton motive force-driven ATP synthesis"/>
    <property type="evidence" value="ECO:0007669"/>
    <property type="project" value="UniProtKB-UniRule"/>
</dbReference>
<keyword evidence="3 10" id="KW-0813">Transport</keyword>
<dbReference type="GO" id="GO:0015078">
    <property type="term" value="F:proton transmembrane transporter activity"/>
    <property type="evidence" value="ECO:0007669"/>
    <property type="project" value="UniProtKB-UniRule"/>
</dbReference>
<evidence type="ECO:0000256" key="6">
    <source>
        <dbReference type="ARBA" id="ARBA00023065"/>
    </source>
</evidence>
<evidence type="ECO:0000256" key="2">
    <source>
        <dbReference type="ARBA" id="ARBA00005699"/>
    </source>
</evidence>
<evidence type="ECO:0000256" key="3">
    <source>
        <dbReference type="ARBA" id="ARBA00022448"/>
    </source>
</evidence>
<name>A0A6H5FUX4_9HEMI</name>
<evidence type="ECO:0000256" key="9">
    <source>
        <dbReference type="ARBA" id="ARBA00023310"/>
    </source>
</evidence>
<evidence type="ECO:0000256" key="4">
    <source>
        <dbReference type="ARBA" id="ARBA00022547"/>
    </source>
</evidence>
<evidence type="ECO:0000313" key="12">
    <source>
        <dbReference type="Proteomes" id="UP000479000"/>
    </source>
</evidence>
<proteinExistence type="inferred from homology"/>
<dbReference type="InterPro" id="IPR016702">
    <property type="entry name" value="ATP5MG_metazoa"/>
</dbReference>
<keyword evidence="9 10" id="KW-0066">ATP synthesis</keyword>
<dbReference type="PIRSF" id="PIRSF017835">
    <property type="entry name" value="ATP-synth_g_mitoch_animal"/>
    <property type="match status" value="1"/>
</dbReference>
<evidence type="ECO:0000256" key="1">
    <source>
        <dbReference type="ARBA" id="ARBA00004325"/>
    </source>
</evidence>
<sequence length="104" mass="11405">MHSITTIGTNNFITHFNVIATAKPNLATFLKYAKVELVPPTPGEIGQVGAGIKNIISSAKSGKWKTLTVREAWLNALVTCEVLCWFYVGEVIGKRNLVGYRVEV</sequence>
<gene>
    <name evidence="11" type="ORF">NTEN_LOCUS290</name>
</gene>
<dbReference type="GO" id="GO:0031966">
    <property type="term" value="C:mitochondrial membrane"/>
    <property type="evidence" value="ECO:0007669"/>
    <property type="project" value="UniProtKB-SubCell"/>
</dbReference>
<keyword evidence="8 10" id="KW-0472">Membrane</keyword>
<keyword evidence="4 10" id="KW-0138">CF(0)</keyword>
<dbReference type="Pfam" id="PF04718">
    <property type="entry name" value="ATP-synt_G"/>
    <property type="match status" value="1"/>
</dbReference>
<organism evidence="11 12">
    <name type="scientific">Nesidiocoris tenuis</name>
    <dbReference type="NCBI Taxonomy" id="355587"/>
    <lineage>
        <taxon>Eukaryota</taxon>
        <taxon>Metazoa</taxon>
        <taxon>Ecdysozoa</taxon>
        <taxon>Arthropoda</taxon>
        <taxon>Hexapoda</taxon>
        <taxon>Insecta</taxon>
        <taxon>Pterygota</taxon>
        <taxon>Neoptera</taxon>
        <taxon>Paraneoptera</taxon>
        <taxon>Hemiptera</taxon>
        <taxon>Heteroptera</taxon>
        <taxon>Panheteroptera</taxon>
        <taxon>Cimicomorpha</taxon>
        <taxon>Miridae</taxon>
        <taxon>Dicyphina</taxon>
        <taxon>Nesidiocoris</taxon>
    </lineage>
</organism>
<comment type="subcellular location">
    <subcellularLocation>
        <location evidence="1">Mitochondrion membrane</location>
    </subcellularLocation>
</comment>
<dbReference type="GO" id="GO:0045259">
    <property type="term" value="C:proton-transporting ATP synthase complex"/>
    <property type="evidence" value="ECO:0007669"/>
    <property type="project" value="UniProtKB-UniRule"/>
</dbReference>
<dbReference type="EMBL" id="CADCXU010000382">
    <property type="protein sequence ID" value="CAA9993312.1"/>
    <property type="molecule type" value="Genomic_DNA"/>
</dbReference>
<evidence type="ECO:0000313" key="11">
    <source>
        <dbReference type="EMBL" id="CAA9993312.1"/>
    </source>
</evidence>
<evidence type="ECO:0000256" key="8">
    <source>
        <dbReference type="ARBA" id="ARBA00023136"/>
    </source>
</evidence>
<dbReference type="PANTHER" id="PTHR12386">
    <property type="entry name" value="ATP SYNTHASE SUBUNIT"/>
    <property type="match status" value="1"/>
</dbReference>
<comment type="similarity">
    <text evidence="2 10">Belongs to the ATPase g subunit family.</text>
</comment>
<keyword evidence="6 10" id="KW-0406">Ion transport</keyword>
<keyword evidence="5 10" id="KW-0375">Hydrogen ion transport</keyword>
<reference evidence="11 12" key="1">
    <citation type="submission" date="2020-02" db="EMBL/GenBank/DDBJ databases">
        <authorList>
            <person name="Ferguson B K."/>
        </authorList>
    </citation>
    <scope>NUCLEOTIDE SEQUENCE [LARGE SCALE GENOMIC DNA]</scope>
</reference>
<keyword evidence="7 10" id="KW-0496">Mitochondrion</keyword>
<evidence type="ECO:0000256" key="5">
    <source>
        <dbReference type="ARBA" id="ARBA00022781"/>
    </source>
</evidence>
<keyword evidence="12" id="KW-1185">Reference proteome</keyword>